<organism evidence="6 7">
    <name type="scientific">Penicillium brasilianum</name>
    <dbReference type="NCBI Taxonomy" id="104259"/>
    <lineage>
        <taxon>Eukaryota</taxon>
        <taxon>Fungi</taxon>
        <taxon>Dikarya</taxon>
        <taxon>Ascomycota</taxon>
        <taxon>Pezizomycotina</taxon>
        <taxon>Eurotiomycetes</taxon>
        <taxon>Eurotiomycetidae</taxon>
        <taxon>Eurotiales</taxon>
        <taxon>Aspergillaceae</taxon>
        <taxon>Penicillium</taxon>
    </lineage>
</organism>
<evidence type="ECO:0000256" key="3">
    <source>
        <dbReference type="ARBA" id="ARBA00022827"/>
    </source>
</evidence>
<dbReference type="SUPFAM" id="SSF56425">
    <property type="entry name" value="Succinate dehydrogenase/fumarate reductase flavoprotein, catalytic domain"/>
    <property type="match status" value="1"/>
</dbReference>
<evidence type="ECO:0000256" key="4">
    <source>
        <dbReference type="ARBA" id="ARBA00023002"/>
    </source>
</evidence>
<evidence type="ECO:0000313" key="6">
    <source>
        <dbReference type="EMBL" id="CEJ59806.1"/>
    </source>
</evidence>
<dbReference type="InterPro" id="IPR027477">
    <property type="entry name" value="Succ_DH/fumarate_Rdtase_cat_sf"/>
</dbReference>
<evidence type="ECO:0000313" key="7">
    <source>
        <dbReference type="Proteomes" id="UP000042958"/>
    </source>
</evidence>
<evidence type="ECO:0000256" key="2">
    <source>
        <dbReference type="ARBA" id="ARBA00022630"/>
    </source>
</evidence>
<gene>
    <name evidence="6" type="ORF">PMG11_08410</name>
</gene>
<keyword evidence="7" id="KW-1185">Reference proteome</keyword>
<proteinExistence type="predicted"/>
<evidence type="ECO:0000259" key="5">
    <source>
        <dbReference type="Pfam" id="PF00890"/>
    </source>
</evidence>
<keyword evidence="3" id="KW-0274">FAD</keyword>
<dbReference type="Pfam" id="PF00890">
    <property type="entry name" value="FAD_binding_2"/>
    <property type="match status" value="1"/>
</dbReference>
<dbReference type="Gene3D" id="3.90.700.10">
    <property type="entry name" value="Succinate dehydrogenase/fumarate reductase flavoprotein, catalytic domain"/>
    <property type="match status" value="1"/>
</dbReference>
<dbReference type="InterPro" id="IPR003953">
    <property type="entry name" value="FAD-dep_OxRdtase_2_FAD-bd"/>
</dbReference>
<keyword evidence="2" id="KW-0285">Flavoprotein</keyword>
<reference evidence="7" key="1">
    <citation type="journal article" date="2015" name="Genome Announc.">
        <title>Draft genome sequence of the fungus Penicillium brasilianum MG11.</title>
        <authorList>
            <person name="Horn F."/>
            <person name="Linde J."/>
            <person name="Mattern D.J."/>
            <person name="Walther G."/>
            <person name="Guthke R."/>
            <person name="Brakhage A.A."/>
            <person name="Valiante V."/>
        </authorList>
    </citation>
    <scope>NUCLEOTIDE SEQUENCE [LARGE SCALE GENOMIC DNA]</scope>
    <source>
        <strain evidence="7">MG11</strain>
    </source>
</reference>
<dbReference type="InterPro" id="IPR036188">
    <property type="entry name" value="FAD/NAD-bd_sf"/>
</dbReference>
<dbReference type="PANTHER" id="PTHR43400:SF7">
    <property type="entry name" value="FAD-DEPENDENT OXIDOREDUCTASE 2 FAD BINDING DOMAIN-CONTAINING PROTEIN"/>
    <property type="match status" value="1"/>
</dbReference>
<evidence type="ECO:0000256" key="1">
    <source>
        <dbReference type="ARBA" id="ARBA00001974"/>
    </source>
</evidence>
<dbReference type="InterPro" id="IPR050315">
    <property type="entry name" value="FAD-oxidoreductase_2"/>
</dbReference>
<dbReference type="EMBL" id="CDHK01000007">
    <property type="protein sequence ID" value="CEJ59806.1"/>
    <property type="molecule type" value="Genomic_DNA"/>
</dbReference>
<dbReference type="AlphaFoldDB" id="A0A0F7TVD4"/>
<comment type="cofactor">
    <cofactor evidence="1">
        <name>FAD</name>
        <dbReference type="ChEBI" id="CHEBI:57692"/>
    </cofactor>
</comment>
<accession>A0A0F7TVD4</accession>
<feature type="domain" description="FAD-dependent oxidoreductase 2 FAD-binding" evidence="5">
    <location>
        <begin position="7"/>
        <end position="461"/>
    </location>
</feature>
<dbReference type="Gene3D" id="3.50.50.60">
    <property type="entry name" value="FAD/NAD(P)-binding domain"/>
    <property type="match status" value="1"/>
</dbReference>
<dbReference type="PANTHER" id="PTHR43400">
    <property type="entry name" value="FUMARATE REDUCTASE"/>
    <property type="match status" value="1"/>
</dbReference>
<dbReference type="STRING" id="104259.A0A0F7TVD4"/>
<keyword evidence="4" id="KW-0560">Oxidoreductase</keyword>
<dbReference type="Proteomes" id="UP000042958">
    <property type="component" value="Unassembled WGS sequence"/>
</dbReference>
<sequence length="509" mass="54408">MEVLDVDTLVCGGGMSGMACAAFAAEAGARTLVVEKQTEIGGSSSLSAGMLCVTSSSLILDRYSLLTIRTRSWAPYAYDKLRSWVPDGDPTLQRAWLNEYLPAVQWMRENGIPTAKRFDGIMTIGIGFPIKIPELHKAHQQRMAASKNGSIILTNTSVVKLTQENPGVPGSRVNGAIICEQKPGCTAVYYQVKAKLVVLATGGFQGSPSMTAKYLGQGGDNIFVRSNKGSVGDGLNLAIAAGAGTSRGLNTFYGHLLAAPVRAGDVNPQDYLPLAQYQSKYCMLLNESGRRFADETMGDEIVNQYLAKQEKRRGFLLFNEKTRLRHCTGALFPNAGDVDRLQKAREYGCHVAKASTLRELLEVLRSWGVDHVQAGNTIERYHQVVGQGQKNIFLDAPAGGVGAPPRPLVDGEGPFYAMEVQPSITFTYGGISVDTQARALTHDQNIVPGLLVAGVDAGGFSNLGYAGGLALAFVTGLWAARSIARELGLVEPSLPPADSSDAAPLQSRL</sequence>
<dbReference type="OrthoDB" id="7777654at2759"/>
<name>A0A0F7TVD4_PENBI</name>
<dbReference type="SUPFAM" id="SSF51905">
    <property type="entry name" value="FAD/NAD(P)-binding domain"/>
    <property type="match status" value="1"/>
</dbReference>
<dbReference type="GO" id="GO:0016491">
    <property type="term" value="F:oxidoreductase activity"/>
    <property type="evidence" value="ECO:0007669"/>
    <property type="project" value="UniProtKB-KW"/>
</dbReference>
<protein>
    <recommendedName>
        <fullName evidence="5">FAD-dependent oxidoreductase 2 FAD-binding domain-containing protein</fullName>
    </recommendedName>
</protein>